<protein>
    <submittedName>
        <fullName evidence="2">Gp179</fullName>
    </submittedName>
</protein>
<feature type="compositionally biased region" description="Polar residues" evidence="1">
    <location>
        <begin position="225"/>
        <end position="235"/>
    </location>
</feature>
<sequence length="242" mass="25828">MAIQKVNGTQSGIHSAYSSASNKNLNTYRASGMVDMENNPGGLAITTTNIEVWSNGVKVGFMQSASPSESRNIVKVQELGTEGVVQAVPGNTNGGQLSISRFALYNSTLFAALGLTPSGTHSVPTSLHTTYNAAEDAPYNVGAGKNPFKTLKDQRVPIEIKMKTRKPIDYSGSDGWYEEAYVDCWLSSYSKTIASNTITITEQATIQYSDIYVAPVNDTIGGTTGNTPAADSRNATGRVLRK</sequence>
<accession>G3MBP5</accession>
<evidence type="ECO:0000313" key="2">
    <source>
        <dbReference type="EMBL" id="AEO93439.1"/>
    </source>
</evidence>
<evidence type="ECO:0000313" key="3">
    <source>
        <dbReference type="Proteomes" id="UP000009273"/>
    </source>
</evidence>
<name>G3MBP5_9CAUD</name>
<dbReference type="KEGG" id="vg:18563395"/>
<organism evidence="2 3">
    <name type="scientific">Bacillus phage G</name>
    <dbReference type="NCBI Taxonomy" id="2884420"/>
    <lineage>
        <taxon>Viruses</taxon>
        <taxon>Duplodnaviria</taxon>
        <taxon>Heunggongvirae</taxon>
        <taxon>Uroviricota</taxon>
        <taxon>Caudoviricetes</taxon>
        <taxon>Donellivirus</taxon>
        <taxon>Donellivirus gee</taxon>
    </lineage>
</organism>
<gene>
    <name evidence="2" type="primary">179</name>
    <name evidence="2" type="ORF">G_179</name>
</gene>
<dbReference type="Proteomes" id="UP000009273">
    <property type="component" value="Segment"/>
</dbReference>
<dbReference type="GeneID" id="18563395"/>
<evidence type="ECO:0000256" key="1">
    <source>
        <dbReference type="SAM" id="MobiDB-lite"/>
    </source>
</evidence>
<proteinExistence type="predicted"/>
<keyword evidence="3" id="KW-1185">Reference proteome</keyword>
<dbReference type="EMBL" id="JN638751">
    <property type="protein sequence ID" value="AEO93439.1"/>
    <property type="molecule type" value="Genomic_DNA"/>
</dbReference>
<reference evidence="2 3" key="1">
    <citation type="submission" date="2011-09" db="EMBL/GenBank/DDBJ databases">
        <authorList>
            <person name="Pope W.H."/>
            <person name="Pedulla M.L."/>
            <person name="Ford M.E."/>
            <person name="Peebles C.L."/>
            <person name="Hatfull G.H."/>
            <person name="Hendrix R.W."/>
        </authorList>
    </citation>
    <scope>NUCLEOTIDE SEQUENCE [LARGE SCALE GENOMIC DNA]</scope>
    <source>
        <strain evidence="2">G</strain>
    </source>
</reference>
<feature type="region of interest" description="Disordered" evidence="1">
    <location>
        <begin position="222"/>
        <end position="242"/>
    </location>
</feature>
<dbReference type="RefSeq" id="YP_009015482.1">
    <property type="nucleotide sequence ID" value="NC_023719.1"/>
</dbReference>